<protein>
    <recommendedName>
        <fullName evidence="7">Bifunctional inhibitor/plant lipid transfer protein/seed storage helical domain-containing protein</fullName>
    </recommendedName>
</protein>
<dbReference type="InterPro" id="IPR016140">
    <property type="entry name" value="Bifunc_inhib/LTP/seed_store"/>
</dbReference>
<evidence type="ECO:0000256" key="2">
    <source>
        <dbReference type="ARBA" id="ARBA00022729"/>
    </source>
</evidence>
<dbReference type="Gene3D" id="1.10.110.10">
    <property type="entry name" value="Plant lipid-transfer and hydrophobic proteins"/>
    <property type="match status" value="1"/>
</dbReference>
<comment type="similarity">
    <text evidence="1">Belongs to the plant LTP family.</text>
</comment>
<sequence length="191" mass="19188">MAPSAVSLLAVAVALLGVLQPAATSPPPSPPAAPATGPPVSCASTLYNLFSCTPFLSTGTPLAGPPASCCATLRATLASPDSICLCHLIDGWFNQFANVNIDPVRLALLPIVCLAIVPPELPYVCSEGPVPPIIIVPPGPQATRDSVASTAPPATLPRAALRDSVASTVPPAPPAATLPRAALKDSVARRG</sequence>
<dbReference type="Pfam" id="PF14368">
    <property type="entry name" value="LTP_2"/>
    <property type="match status" value="1"/>
</dbReference>
<feature type="domain" description="Bifunctional inhibitor/plant lipid transfer protein/seed storage helical" evidence="7">
    <location>
        <begin position="33"/>
        <end position="115"/>
    </location>
</feature>
<evidence type="ECO:0000313" key="9">
    <source>
        <dbReference type="Proteomes" id="UP000298652"/>
    </source>
</evidence>
<keyword evidence="9" id="KW-1185">Reference proteome</keyword>
<reference evidence="8" key="1">
    <citation type="submission" date="2019-03" db="EMBL/GenBank/DDBJ databases">
        <title>WGS assembly of Setaria viridis.</title>
        <authorList>
            <person name="Huang P."/>
            <person name="Jenkins J."/>
            <person name="Grimwood J."/>
            <person name="Barry K."/>
            <person name="Healey A."/>
            <person name="Mamidi S."/>
            <person name="Sreedasyam A."/>
            <person name="Shu S."/>
            <person name="Feldman M."/>
            <person name="Wu J."/>
            <person name="Yu Y."/>
            <person name="Chen C."/>
            <person name="Johnson J."/>
            <person name="Rokhsar D."/>
            <person name="Baxter I."/>
            <person name="Schmutz J."/>
            <person name="Brutnell T."/>
            <person name="Kellogg E."/>
        </authorList>
    </citation>
    <scope>NUCLEOTIDE SEQUENCE [LARGE SCALE GENOMIC DNA]</scope>
</reference>
<dbReference type="Proteomes" id="UP000298652">
    <property type="component" value="Chromosome 2"/>
</dbReference>
<evidence type="ECO:0000259" key="7">
    <source>
        <dbReference type="Pfam" id="PF14368"/>
    </source>
</evidence>
<proteinExistence type="inferred from homology"/>
<name>A0A4U6W6A1_SETVI</name>
<feature type="compositionally biased region" description="Basic and acidic residues" evidence="5">
    <location>
        <begin position="182"/>
        <end position="191"/>
    </location>
</feature>
<dbReference type="OMA" id="WFNQFAN"/>
<dbReference type="CDD" id="cd00010">
    <property type="entry name" value="AAI_LTSS"/>
    <property type="match status" value="1"/>
</dbReference>
<keyword evidence="4" id="KW-0325">Glycoprotein</keyword>
<organism evidence="8 9">
    <name type="scientific">Setaria viridis</name>
    <name type="common">Green bristlegrass</name>
    <name type="synonym">Setaria italica subsp. viridis</name>
    <dbReference type="NCBI Taxonomy" id="4556"/>
    <lineage>
        <taxon>Eukaryota</taxon>
        <taxon>Viridiplantae</taxon>
        <taxon>Streptophyta</taxon>
        <taxon>Embryophyta</taxon>
        <taxon>Tracheophyta</taxon>
        <taxon>Spermatophyta</taxon>
        <taxon>Magnoliopsida</taxon>
        <taxon>Liliopsida</taxon>
        <taxon>Poales</taxon>
        <taxon>Poaceae</taxon>
        <taxon>PACMAD clade</taxon>
        <taxon>Panicoideae</taxon>
        <taxon>Panicodae</taxon>
        <taxon>Paniceae</taxon>
        <taxon>Cenchrinae</taxon>
        <taxon>Setaria</taxon>
    </lineage>
</organism>
<dbReference type="PANTHER" id="PTHR33044">
    <property type="entry name" value="BIFUNCTIONAL INHIBITOR/LIPID-TRANSFER PROTEIN/SEED STORAGE 2S ALBUMIN SUPERFAMILY PROTEIN-RELATED"/>
    <property type="match status" value="1"/>
</dbReference>
<evidence type="ECO:0000256" key="1">
    <source>
        <dbReference type="ARBA" id="ARBA00009748"/>
    </source>
</evidence>
<feature type="region of interest" description="Disordered" evidence="5">
    <location>
        <begin position="162"/>
        <end position="191"/>
    </location>
</feature>
<gene>
    <name evidence="8" type="ORF">SEVIR_2G429600v2</name>
</gene>
<accession>A0A4U6W6A1</accession>
<evidence type="ECO:0000256" key="5">
    <source>
        <dbReference type="SAM" id="MobiDB-lite"/>
    </source>
</evidence>
<dbReference type="AlphaFoldDB" id="A0A4U6W6A1"/>
<keyword evidence="3" id="KW-1015">Disulfide bond</keyword>
<dbReference type="Gramene" id="TKW36269">
    <property type="protein sequence ID" value="TKW36269"/>
    <property type="gene ID" value="SEVIR_2G429600v2"/>
</dbReference>
<evidence type="ECO:0000256" key="4">
    <source>
        <dbReference type="ARBA" id="ARBA00023180"/>
    </source>
</evidence>
<dbReference type="InterPro" id="IPR043325">
    <property type="entry name" value="LTSS"/>
</dbReference>
<evidence type="ECO:0000256" key="6">
    <source>
        <dbReference type="SAM" id="SignalP"/>
    </source>
</evidence>
<feature type="signal peptide" evidence="6">
    <location>
        <begin position="1"/>
        <end position="24"/>
    </location>
</feature>
<evidence type="ECO:0000313" key="8">
    <source>
        <dbReference type="EMBL" id="TKW36269.1"/>
    </source>
</evidence>
<keyword evidence="2 6" id="KW-0732">Signal</keyword>
<feature type="chain" id="PRO_5020269663" description="Bifunctional inhibitor/plant lipid transfer protein/seed storage helical domain-containing protein" evidence="6">
    <location>
        <begin position="25"/>
        <end position="191"/>
    </location>
</feature>
<evidence type="ECO:0000256" key="3">
    <source>
        <dbReference type="ARBA" id="ARBA00023157"/>
    </source>
</evidence>
<dbReference type="SUPFAM" id="SSF47699">
    <property type="entry name" value="Bifunctional inhibitor/lipid-transfer protein/seed storage 2S albumin"/>
    <property type="match status" value="1"/>
</dbReference>
<dbReference type="EMBL" id="CM016553">
    <property type="protein sequence ID" value="TKW36269.1"/>
    <property type="molecule type" value="Genomic_DNA"/>
</dbReference>
<dbReference type="InterPro" id="IPR036312">
    <property type="entry name" value="Bifun_inhib/LTP/seed_sf"/>
</dbReference>